<keyword evidence="3" id="KW-1185">Reference proteome</keyword>
<organism evidence="2 3">
    <name type="scientific">Clonostachys rhizophaga</name>
    <dbReference type="NCBI Taxonomy" id="160324"/>
    <lineage>
        <taxon>Eukaryota</taxon>
        <taxon>Fungi</taxon>
        <taxon>Dikarya</taxon>
        <taxon>Ascomycota</taxon>
        <taxon>Pezizomycotina</taxon>
        <taxon>Sordariomycetes</taxon>
        <taxon>Hypocreomycetidae</taxon>
        <taxon>Hypocreales</taxon>
        <taxon>Bionectriaceae</taxon>
        <taxon>Clonostachys</taxon>
    </lineage>
</organism>
<feature type="domain" description="Heterokaryon incompatibility" evidence="1">
    <location>
        <begin position="64"/>
        <end position="218"/>
    </location>
</feature>
<dbReference type="AlphaFoldDB" id="A0A9N9VTD9"/>
<accession>A0A9N9VTD9</accession>
<dbReference type="PANTHER" id="PTHR24148">
    <property type="entry name" value="ANKYRIN REPEAT DOMAIN-CONTAINING PROTEIN 39 HOMOLOG-RELATED"/>
    <property type="match status" value="1"/>
</dbReference>
<comment type="caution">
    <text evidence="2">The sequence shown here is derived from an EMBL/GenBank/DDBJ whole genome shotgun (WGS) entry which is preliminary data.</text>
</comment>
<evidence type="ECO:0000313" key="3">
    <source>
        <dbReference type="Proteomes" id="UP000696573"/>
    </source>
</evidence>
<dbReference type="Pfam" id="PF26639">
    <property type="entry name" value="Het-6_barrel"/>
    <property type="match status" value="1"/>
</dbReference>
<dbReference type="PANTHER" id="PTHR24148:SF64">
    <property type="entry name" value="HETEROKARYON INCOMPATIBILITY DOMAIN-CONTAINING PROTEIN"/>
    <property type="match status" value="1"/>
</dbReference>
<protein>
    <recommendedName>
        <fullName evidence="1">Heterokaryon incompatibility domain-containing protein</fullName>
    </recommendedName>
</protein>
<name>A0A9N9VTD9_9HYPO</name>
<gene>
    <name evidence="2" type="ORF">CRHIZ90672A_00001488</name>
</gene>
<dbReference type="InterPro" id="IPR010730">
    <property type="entry name" value="HET"/>
</dbReference>
<dbReference type="Proteomes" id="UP000696573">
    <property type="component" value="Unassembled WGS sequence"/>
</dbReference>
<proteinExistence type="predicted"/>
<reference evidence="2" key="1">
    <citation type="submission" date="2021-10" db="EMBL/GenBank/DDBJ databases">
        <authorList>
            <person name="Piombo E."/>
        </authorList>
    </citation>
    <scope>NUCLEOTIDE SEQUENCE</scope>
</reference>
<dbReference type="Pfam" id="PF06985">
    <property type="entry name" value="HET"/>
    <property type="match status" value="1"/>
</dbReference>
<sequence length="633" mass="72062">MSSPALPDRESPNQAKMIHLKDYDYSPLDPGSSEFRLLELMPGLEDEEVRCILVHSALDDNPSYEALSYLWGDQQDRRQILLEGARFSVTSNLQAALRRLREPRRSRTLWVDALCINQSDNGEKTVQVQRMTRIYSQASCVIAWTGDSADNSDEAVNIIKTLGRLLTHADLDEIYRAEGENLLGRLDRVGFRTTDMPWDALWAFFERPYWSRVWVIQELAVRGIETWPCIFYCGASRFDMREYALTCGVLVQLFLDSGKMIDFATGEMPEPLGSMFRRNNGHPPGVNMLQVISAFNGAITRADPPKIQFLLYVTRNYQATDERDKLYALLGLARNEDQVFLPNYSRPLRRTMMEFVRFLVERDKDLRYLEINMNRRTACSSVPSWTFEVHSQHHALDMWGVMLFDDQTWQASKGVDTEVQFDMETESMIATGVPIGNIGFVIGPMRDLEKLPPGSNPANFRQLVEGLGQGEFVSSLIEYASSLYGDAFEIFWRTLILDLDSDTPFGVSISPARDEVGARGRVFLRKETLPAGFLPDIPFHIRYKEYTRPFYEKAGRALSNRTFFTTENGFSGVGPYDTQPGDVAVVLCGSRRCTVLRPDGDFYLVVGDAYVYGAMRGEMVQGLDVDERVYVLR</sequence>
<evidence type="ECO:0000259" key="1">
    <source>
        <dbReference type="Pfam" id="PF06985"/>
    </source>
</evidence>
<dbReference type="EMBL" id="CABFNQ020000730">
    <property type="protein sequence ID" value="CAH0027523.1"/>
    <property type="molecule type" value="Genomic_DNA"/>
</dbReference>
<dbReference type="InterPro" id="IPR052895">
    <property type="entry name" value="HetReg/Transcr_Mod"/>
</dbReference>
<evidence type="ECO:0000313" key="2">
    <source>
        <dbReference type="EMBL" id="CAH0027523.1"/>
    </source>
</evidence>
<dbReference type="OrthoDB" id="3477286at2759"/>